<keyword evidence="4" id="KW-0804">Transcription</keyword>
<dbReference type="InterPro" id="IPR000847">
    <property type="entry name" value="LysR_HTH_N"/>
</dbReference>
<reference evidence="6 7" key="1">
    <citation type="submission" date="2020-08" db="EMBL/GenBank/DDBJ databases">
        <title>Genome sequence of Diaphorobacter ruginosibacter DSM 27467T.</title>
        <authorList>
            <person name="Hyun D.-W."/>
            <person name="Bae J.-W."/>
        </authorList>
    </citation>
    <scope>NUCLEOTIDE SEQUENCE [LARGE SCALE GENOMIC DNA]</scope>
    <source>
        <strain evidence="6 7">DSM 27467</strain>
    </source>
</reference>
<dbReference type="GO" id="GO:0005829">
    <property type="term" value="C:cytosol"/>
    <property type="evidence" value="ECO:0007669"/>
    <property type="project" value="TreeGrafter"/>
</dbReference>
<dbReference type="GO" id="GO:0003700">
    <property type="term" value="F:DNA-binding transcription factor activity"/>
    <property type="evidence" value="ECO:0007669"/>
    <property type="project" value="InterPro"/>
</dbReference>
<dbReference type="SUPFAM" id="SSF46785">
    <property type="entry name" value="Winged helix' DNA-binding domain"/>
    <property type="match status" value="1"/>
</dbReference>
<dbReference type="AlphaFoldDB" id="A0A7G9RN10"/>
<protein>
    <submittedName>
        <fullName evidence="6">LysR family transcriptional regulator</fullName>
    </submittedName>
</protein>
<dbReference type="InterPro" id="IPR036388">
    <property type="entry name" value="WH-like_DNA-bd_sf"/>
</dbReference>
<keyword evidence="3" id="KW-0238">DNA-binding</keyword>
<dbReference type="InterPro" id="IPR036390">
    <property type="entry name" value="WH_DNA-bd_sf"/>
</dbReference>
<keyword evidence="2" id="KW-0805">Transcription regulation</keyword>
<dbReference type="RefSeq" id="WP_187597250.1">
    <property type="nucleotide sequence ID" value="NZ_CP060714.1"/>
</dbReference>
<accession>A0A7G9RN10</accession>
<dbReference type="PROSITE" id="PS50931">
    <property type="entry name" value="HTH_LYSR"/>
    <property type="match status" value="1"/>
</dbReference>
<evidence type="ECO:0000256" key="4">
    <source>
        <dbReference type="ARBA" id="ARBA00023163"/>
    </source>
</evidence>
<dbReference type="Gene3D" id="1.10.10.10">
    <property type="entry name" value="Winged helix-like DNA-binding domain superfamily/Winged helix DNA-binding domain"/>
    <property type="match status" value="1"/>
</dbReference>
<dbReference type="Pfam" id="PF03466">
    <property type="entry name" value="LysR_substrate"/>
    <property type="match status" value="1"/>
</dbReference>
<dbReference type="Gene3D" id="3.40.190.290">
    <property type="match status" value="1"/>
</dbReference>
<dbReference type="EMBL" id="CP060714">
    <property type="protein sequence ID" value="QNN56985.1"/>
    <property type="molecule type" value="Genomic_DNA"/>
</dbReference>
<dbReference type="SUPFAM" id="SSF53850">
    <property type="entry name" value="Periplasmic binding protein-like II"/>
    <property type="match status" value="1"/>
</dbReference>
<evidence type="ECO:0000313" key="7">
    <source>
        <dbReference type="Proteomes" id="UP000515811"/>
    </source>
</evidence>
<comment type="similarity">
    <text evidence="1">Belongs to the LysR transcriptional regulatory family.</text>
</comment>
<gene>
    <name evidence="6" type="ORF">H9K76_21265</name>
</gene>
<dbReference type="PANTHER" id="PTHR30419">
    <property type="entry name" value="HTH-TYPE TRANSCRIPTIONAL REGULATOR YBHD"/>
    <property type="match status" value="1"/>
</dbReference>
<evidence type="ECO:0000313" key="6">
    <source>
        <dbReference type="EMBL" id="QNN56985.1"/>
    </source>
</evidence>
<evidence type="ECO:0000256" key="2">
    <source>
        <dbReference type="ARBA" id="ARBA00023015"/>
    </source>
</evidence>
<proteinExistence type="inferred from homology"/>
<organism evidence="6 7">
    <name type="scientific">Diaphorobacter ruginosibacter</name>
    <dbReference type="NCBI Taxonomy" id="1715720"/>
    <lineage>
        <taxon>Bacteria</taxon>
        <taxon>Pseudomonadati</taxon>
        <taxon>Pseudomonadota</taxon>
        <taxon>Betaproteobacteria</taxon>
        <taxon>Burkholderiales</taxon>
        <taxon>Comamonadaceae</taxon>
        <taxon>Diaphorobacter</taxon>
    </lineage>
</organism>
<evidence type="ECO:0000256" key="3">
    <source>
        <dbReference type="ARBA" id="ARBA00023125"/>
    </source>
</evidence>
<feature type="domain" description="HTH lysR-type" evidence="5">
    <location>
        <begin position="14"/>
        <end position="70"/>
    </location>
</feature>
<evidence type="ECO:0000256" key="1">
    <source>
        <dbReference type="ARBA" id="ARBA00009437"/>
    </source>
</evidence>
<name>A0A7G9RN10_9BURK</name>
<dbReference type="Proteomes" id="UP000515811">
    <property type="component" value="Chromosome"/>
</dbReference>
<dbReference type="InterPro" id="IPR050950">
    <property type="entry name" value="HTH-type_LysR_regulators"/>
</dbReference>
<evidence type="ECO:0000259" key="5">
    <source>
        <dbReference type="PROSITE" id="PS50931"/>
    </source>
</evidence>
<keyword evidence="7" id="KW-1185">Reference proteome</keyword>
<dbReference type="KEGG" id="drg:H9K76_21265"/>
<sequence length="321" mass="35426">MRDLADGFSWARKLKVRHLESLLMLEKAGTLTEAAARLHLTQSAMSHWLAEMESLVGAPIVVRGRQLELTPAGQLMKRLAISVLGDVSRIGQELHAAAQGKASHLHVGSVWAGMATLLPSTITEFQLQHEGVSVTVTEEPFNTLLERLTRRELDVVVGTIDARAQHLRIDHAVLFEDEVCVVAGRGSRLWGRSEPLRLSALIDENWVVPPHGTSMRSQLDSALVDAGVPWLQPKVETAAITTLLAMLNRGNYIGICSEEMTRYQVARGTLQRIEIDRVIKFGAVGVLWNRDVHSATVNDFVQIAKATCTAERTGSYRHHES</sequence>
<dbReference type="Pfam" id="PF00126">
    <property type="entry name" value="HTH_1"/>
    <property type="match status" value="1"/>
</dbReference>
<dbReference type="PANTHER" id="PTHR30419:SF8">
    <property type="entry name" value="NITROGEN ASSIMILATION TRANSCRIPTIONAL ACTIVATOR-RELATED"/>
    <property type="match status" value="1"/>
</dbReference>
<dbReference type="InterPro" id="IPR005119">
    <property type="entry name" value="LysR_subst-bd"/>
</dbReference>
<dbReference type="GO" id="GO:0003677">
    <property type="term" value="F:DNA binding"/>
    <property type="evidence" value="ECO:0007669"/>
    <property type="project" value="UniProtKB-KW"/>
</dbReference>